<dbReference type="Pfam" id="PF00248">
    <property type="entry name" value="Aldo_ket_red"/>
    <property type="match status" value="1"/>
</dbReference>
<dbReference type="GeneID" id="90040174"/>
<gene>
    <name evidence="3" type="ORF">BZA70DRAFT_299470</name>
</gene>
<dbReference type="Gene3D" id="3.20.20.100">
    <property type="entry name" value="NADP-dependent oxidoreductase domain"/>
    <property type="match status" value="1"/>
</dbReference>
<protein>
    <submittedName>
        <fullName evidence="3">Aldo/keto reductase</fullName>
    </submittedName>
</protein>
<dbReference type="EMBL" id="JBBJBU010000007">
    <property type="protein sequence ID" value="KAK7204704.1"/>
    <property type="molecule type" value="Genomic_DNA"/>
</dbReference>
<feature type="domain" description="NADP-dependent oxidoreductase" evidence="2">
    <location>
        <begin position="6"/>
        <end position="307"/>
    </location>
</feature>
<keyword evidence="4" id="KW-1185">Reference proteome</keyword>
<comment type="caution">
    <text evidence="3">The sequence shown here is derived from an EMBL/GenBank/DDBJ whole genome shotgun (WGS) entry which is preliminary data.</text>
</comment>
<sequence length="319" mass="36132">MPAVDVILGTAGFGEHGRITTPALARDFLDTFTAAGHYVVDTAYVYPGGFQGESEAFLGILDVASRGIQIDTKVRSFENHAHTAESIKQSVEIQFKRLRVDKVRTLYLHCPDRCTPYSDTHRAMNDLYLAGKFERFGLSNFKASEVEIFVKMAQENGWIKPTVYQGIYNMFSRLNEQELFPVLHQHKINFFAFSPLAVGFFSNVRRGQEPPAGSRFDPNTRQGQRSRERYFKDSFFDAVERIDAVSQKYNVSNNSIALRWLKHHSQLADGDAIIIGASKIQQVKENLTSLSEGELPEEILNVINEIWDDIKNDAPAYAR</sequence>
<dbReference type="InterPro" id="IPR036812">
    <property type="entry name" value="NAD(P)_OxRdtase_dom_sf"/>
</dbReference>
<evidence type="ECO:0000256" key="1">
    <source>
        <dbReference type="ARBA" id="ARBA00023002"/>
    </source>
</evidence>
<organism evidence="3 4">
    <name type="scientific">Myxozyma melibiosi</name>
    <dbReference type="NCBI Taxonomy" id="54550"/>
    <lineage>
        <taxon>Eukaryota</taxon>
        <taxon>Fungi</taxon>
        <taxon>Dikarya</taxon>
        <taxon>Ascomycota</taxon>
        <taxon>Saccharomycotina</taxon>
        <taxon>Lipomycetes</taxon>
        <taxon>Lipomycetales</taxon>
        <taxon>Lipomycetaceae</taxon>
        <taxon>Myxozyma</taxon>
    </lineage>
</organism>
<reference evidence="3 4" key="1">
    <citation type="submission" date="2024-03" db="EMBL/GenBank/DDBJ databases">
        <title>Genome-scale model development and genomic sequencing of the oleaginous clade Lipomyces.</title>
        <authorList>
            <consortium name="Lawrence Berkeley National Laboratory"/>
            <person name="Czajka J.J."/>
            <person name="Han Y."/>
            <person name="Kim J."/>
            <person name="Mondo S.J."/>
            <person name="Hofstad B.A."/>
            <person name="Robles A."/>
            <person name="Haridas S."/>
            <person name="Riley R."/>
            <person name="LaButti K."/>
            <person name="Pangilinan J."/>
            <person name="Andreopoulos W."/>
            <person name="Lipzen A."/>
            <person name="Yan J."/>
            <person name="Wang M."/>
            <person name="Ng V."/>
            <person name="Grigoriev I.V."/>
            <person name="Spatafora J.W."/>
            <person name="Magnuson J.K."/>
            <person name="Baker S.E."/>
            <person name="Pomraning K.R."/>
        </authorList>
    </citation>
    <scope>NUCLEOTIDE SEQUENCE [LARGE SCALE GENOMIC DNA]</scope>
    <source>
        <strain evidence="3 4">Phaff 52-87</strain>
    </source>
</reference>
<dbReference type="SUPFAM" id="SSF51430">
    <property type="entry name" value="NAD(P)-linked oxidoreductase"/>
    <property type="match status" value="1"/>
</dbReference>
<dbReference type="PANTHER" id="PTHR43364">
    <property type="entry name" value="NADH-SPECIFIC METHYLGLYOXAL REDUCTASE-RELATED"/>
    <property type="match status" value="1"/>
</dbReference>
<dbReference type="InterPro" id="IPR050523">
    <property type="entry name" value="AKR_Detox_Biosynth"/>
</dbReference>
<dbReference type="PANTHER" id="PTHR43364:SF4">
    <property type="entry name" value="NAD(P)-LINKED OXIDOREDUCTASE SUPERFAMILY PROTEIN"/>
    <property type="match status" value="1"/>
</dbReference>
<name>A0ABR1F4D7_9ASCO</name>
<accession>A0ABR1F4D7</accession>
<dbReference type="RefSeq" id="XP_064767737.1">
    <property type="nucleotide sequence ID" value="XM_064914662.1"/>
</dbReference>
<keyword evidence="1" id="KW-0560">Oxidoreductase</keyword>
<evidence type="ECO:0000313" key="4">
    <source>
        <dbReference type="Proteomes" id="UP001498771"/>
    </source>
</evidence>
<evidence type="ECO:0000259" key="2">
    <source>
        <dbReference type="Pfam" id="PF00248"/>
    </source>
</evidence>
<proteinExistence type="predicted"/>
<evidence type="ECO:0000313" key="3">
    <source>
        <dbReference type="EMBL" id="KAK7204704.1"/>
    </source>
</evidence>
<dbReference type="InterPro" id="IPR023210">
    <property type="entry name" value="NADP_OxRdtase_dom"/>
</dbReference>
<dbReference type="Proteomes" id="UP001498771">
    <property type="component" value="Unassembled WGS sequence"/>
</dbReference>
<dbReference type="CDD" id="cd19075">
    <property type="entry name" value="AKR_AKR7A1-5"/>
    <property type="match status" value="1"/>
</dbReference>